<evidence type="ECO:0000256" key="12">
    <source>
        <dbReference type="SAM" id="Phobius"/>
    </source>
</evidence>
<dbReference type="InterPro" id="IPR045150">
    <property type="entry name" value="CYB561D1/2"/>
</dbReference>
<feature type="transmembrane region" description="Helical" evidence="12">
    <location>
        <begin position="386"/>
        <end position="408"/>
    </location>
</feature>
<comment type="caution">
    <text evidence="14">The sequence shown here is derived from an EMBL/GenBank/DDBJ whole genome shotgun (WGS) entry which is preliminary data.</text>
</comment>
<feature type="transmembrane region" description="Helical" evidence="12">
    <location>
        <begin position="48"/>
        <end position="66"/>
    </location>
</feature>
<keyword evidence="5 12" id="KW-0812">Transmembrane</keyword>
<dbReference type="CDD" id="cd08760">
    <property type="entry name" value="Cyt_b561_FRRS1_like"/>
    <property type="match status" value="1"/>
</dbReference>
<dbReference type="PANTHER" id="PTHR15422">
    <property type="entry name" value="OS05G0565100 PROTEIN"/>
    <property type="match status" value="1"/>
</dbReference>
<keyword evidence="4" id="KW-0349">Heme</keyword>
<feature type="domain" description="Cytochrome b561" evidence="13">
    <location>
        <begin position="224"/>
        <end position="441"/>
    </location>
</feature>
<evidence type="ECO:0000313" key="14">
    <source>
        <dbReference type="EMBL" id="KAL3778270.1"/>
    </source>
</evidence>
<feature type="transmembrane region" description="Helical" evidence="12">
    <location>
        <begin position="290"/>
        <end position="314"/>
    </location>
</feature>
<feature type="transmembrane region" description="Helical" evidence="12">
    <location>
        <begin position="420"/>
        <end position="440"/>
    </location>
</feature>
<dbReference type="GO" id="GO:0016020">
    <property type="term" value="C:membrane"/>
    <property type="evidence" value="ECO:0007669"/>
    <property type="project" value="UniProtKB-SubCell"/>
</dbReference>
<dbReference type="AlphaFoldDB" id="A0ABD3NQ20"/>
<keyword evidence="9" id="KW-0408">Iron</keyword>
<evidence type="ECO:0000256" key="6">
    <source>
        <dbReference type="ARBA" id="ARBA00022723"/>
    </source>
</evidence>
<dbReference type="SMART" id="SM00665">
    <property type="entry name" value="B561"/>
    <property type="match status" value="1"/>
</dbReference>
<reference evidence="14 15" key="1">
    <citation type="submission" date="2024-10" db="EMBL/GenBank/DDBJ databases">
        <title>Updated reference genomes for cyclostephanoid diatoms.</title>
        <authorList>
            <person name="Roberts W.R."/>
            <person name="Alverson A.J."/>
        </authorList>
    </citation>
    <scope>NUCLEOTIDE SEQUENCE [LARGE SCALE GENOMIC DNA]</scope>
    <source>
        <strain evidence="14 15">AJA276-08</strain>
    </source>
</reference>
<evidence type="ECO:0000259" key="13">
    <source>
        <dbReference type="PROSITE" id="PS50939"/>
    </source>
</evidence>
<evidence type="ECO:0000256" key="2">
    <source>
        <dbReference type="ARBA" id="ARBA00004141"/>
    </source>
</evidence>
<evidence type="ECO:0000313" key="15">
    <source>
        <dbReference type="Proteomes" id="UP001530315"/>
    </source>
</evidence>
<comment type="subcellular location">
    <subcellularLocation>
        <location evidence="2">Membrane</location>
        <topology evidence="2">Multi-pass membrane protein</topology>
    </subcellularLocation>
</comment>
<feature type="region of interest" description="Disordered" evidence="11">
    <location>
        <begin position="1"/>
        <end position="25"/>
    </location>
</feature>
<evidence type="ECO:0000256" key="9">
    <source>
        <dbReference type="ARBA" id="ARBA00023004"/>
    </source>
</evidence>
<evidence type="ECO:0000256" key="7">
    <source>
        <dbReference type="ARBA" id="ARBA00022982"/>
    </source>
</evidence>
<evidence type="ECO:0000256" key="3">
    <source>
        <dbReference type="ARBA" id="ARBA00022448"/>
    </source>
</evidence>
<evidence type="ECO:0000256" key="5">
    <source>
        <dbReference type="ARBA" id="ARBA00022692"/>
    </source>
</evidence>
<keyword evidence="3" id="KW-0813">Transport</keyword>
<organism evidence="14 15">
    <name type="scientific">Stephanodiscus triporus</name>
    <dbReference type="NCBI Taxonomy" id="2934178"/>
    <lineage>
        <taxon>Eukaryota</taxon>
        <taxon>Sar</taxon>
        <taxon>Stramenopiles</taxon>
        <taxon>Ochrophyta</taxon>
        <taxon>Bacillariophyta</taxon>
        <taxon>Coscinodiscophyceae</taxon>
        <taxon>Thalassiosirophycidae</taxon>
        <taxon>Stephanodiscales</taxon>
        <taxon>Stephanodiscaceae</taxon>
        <taxon>Stephanodiscus</taxon>
    </lineage>
</organism>
<dbReference type="Gene3D" id="1.20.120.1770">
    <property type="match status" value="1"/>
</dbReference>
<dbReference type="PROSITE" id="PS50939">
    <property type="entry name" value="CYTOCHROME_B561"/>
    <property type="match status" value="1"/>
</dbReference>
<evidence type="ECO:0000256" key="10">
    <source>
        <dbReference type="ARBA" id="ARBA00023136"/>
    </source>
</evidence>
<keyword evidence="6" id="KW-0479">Metal-binding</keyword>
<gene>
    <name evidence="14" type="ORF">ACHAW5_000508</name>
</gene>
<evidence type="ECO:0000256" key="11">
    <source>
        <dbReference type="SAM" id="MobiDB-lite"/>
    </source>
</evidence>
<proteinExistence type="predicted"/>
<evidence type="ECO:0000256" key="4">
    <source>
        <dbReference type="ARBA" id="ARBA00022617"/>
    </source>
</evidence>
<keyword evidence="15" id="KW-1185">Reference proteome</keyword>
<name>A0ABD3NQ20_9STRA</name>
<dbReference type="GO" id="GO:0046872">
    <property type="term" value="F:metal ion binding"/>
    <property type="evidence" value="ECO:0007669"/>
    <property type="project" value="UniProtKB-KW"/>
</dbReference>
<evidence type="ECO:0000256" key="1">
    <source>
        <dbReference type="ARBA" id="ARBA00001970"/>
    </source>
</evidence>
<protein>
    <recommendedName>
        <fullName evidence="13">Cytochrome b561 domain-containing protein</fullName>
    </recommendedName>
</protein>
<dbReference type="EMBL" id="JALLAZ020001229">
    <property type="protein sequence ID" value="KAL3778270.1"/>
    <property type="molecule type" value="Genomic_DNA"/>
</dbReference>
<sequence length="483" mass="51934">MPPPPPNQRRPADGGRPPPSLPRREATTVVVVRRWGHRGRRTTTRTTTTTMTITIIIAMMIAIIVAPRATAAIRVPPSPSDAKVVAAIAPGASTRHLQEEEGGGDGPVVVGDDDGDDGVLTMVWDGKDPSEAVAVVDEDREDRPVVPVCPEDVRECHSGGIVERDPDSGCAFYPCPDIDEETGVVDWADDSIEGEEELVGEWEDETISSLAATVEEKDVAAHADEQILEEMEGGGVGSASSYQSSGAPDVVGSRRSSWVAHGTIGALAFGLLVPAAISSSLLRDCMPVRWVYVHVGTNTLSFVATLVAVGVAVATMHGTIAVEGGRHMDERHHVAGLLLLLLVSFQTANGFMRPPRESDRRDDDARSYATGGGGITRRRLWHCFHVTSGLFIFVLGACQVRSGLGLFADRFGVPDYGMAYVVYISSLAVTLIGVKAWMMWREKKKMMTRKSSNPELQLPNGGRIVNNGDQAYFHGFVDFVQVG</sequence>
<dbReference type="PANTHER" id="PTHR15422:SF24">
    <property type="entry name" value="DOMON RELATED DOMAIN-CONTAINING PROTEIN"/>
    <property type="match status" value="1"/>
</dbReference>
<feature type="transmembrane region" description="Helical" evidence="12">
    <location>
        <begin position="334"/>
        <end position="352"/>
    </location>
</feature>
<keyword evidence="10 12" id="KW-0472">Membrane</keyword>
<accession>A0ABD3NQ20</accession>
<comment type="cofactor">
    <cofactor evidence="1">
        <name>heme b</name>
        <dbReference type="ChEBI" id="CHEBI:60344"/>
    </cofactor>
</comment>
<dbReference type="Proteomes" id="UP001530315">
    <property type="component" value="Unassembled WGS sequence"/>
</dbReference>
<keyword evidence="8 12" id="KW-1133">Transmembrane helix</keyword>
<dbReference type="InterPro" id="IPR006593">
    <property type="entry name" value="Cyt_b561/ferric_Rdtase_TM"/>
</dbReference>
<keyword evidence="7" id="KW-0249">Electron transport</keyword>
<feature type="transmembrane region" description="Helical" evidence="12">
    <location>
        <begin position="258"/>
        <end position="278"/>
    </location>
</feature>
<evidence type="ECO:0000256" key="8">
    <source>
        <dbReference type="ARBA" id="ARBA00022989"/>
    </source>
</evidence>